<dbReference type="KEGG" id="pry:Prubr_62910"/>
<protein>
    <submittedName>
        <fullName evidence="1">Uncharacterized protein</fullName>
    </submittedName>
</protein>
<dbReference type="EMBL" id="AP023359">
    <property type="protein sequence ID" value="BCJ69270.1"/>
    <property type="molecule type" value="Genomic_DNA"/>
</dbReference>
<reference evidence="1" key="1">
    <citation type="submission" date="2020-08" db="EMBL/GenBank/DDBJ databases">
        <title>Whole genome shotgun sequence of Polymorphospora rubra NBRC 101157.</title>
        <authorList>
            <person name="Komaki H."/>
            <person name="Tamura T."/>
        </authorList>
    </citation>
    <scope>NUCLEOTIDE SEQUENCE</scope>
    <source>
        <strain evidence="1">NBRC 101157</strain>
    </source>
</reference>
<dbReference type="RefSeq" id="WP_212818447.1">
    <property type="nucleotide sequence ID" value="NZ_AP023359.1"/>
</dbReference>
<accession>A0A810N8C5</accession>
<sequence length="104" mass="11684">MDDHARVLAAFERLHAAGCPLPTADQRERIAKVAFRRWRTFDRRSRIRRPSPADRIRDLARGLVNALEADPRLVGPLIRDYECLAEAFAAAIDPTADRGQLPPG</sequence>
<proteinExistence type="predicted"/>
<evidence type="ECO:0000313" key="1">
    <source>
        <dbReference type="EMBL" id="BCJ69270.1"/>
    </source>
</evidence>
<evidence type="ECO:0000313" key="2">
    <source>
        <dbReference type="Proteomes" id="UP000680866"/>
    </source>
</evidence>
<name>A0A810N8C5_9ACTN</name>
<dbReference type="Proteomes" id="UP000680866">
    <property type="component" value="Chromosome"/>
</dbReference>
<dbReference type="AlphaFoldDB" id="A0A810N8C5"/>
<gene>
    <name evidence="1" type="ORF">Prubr_62910</name>
</gene>
<keyword evidence="2" id="KW-1185">Reference proteome</keyword>
<organism evidence="1 2">
    <name type="scientific">Polymorphospora rubra</name>
    <dbReference type="NCBI Taxonomy" id="338584"/>
    <lineage>
        <taxon>Bacteria</taxon>
        <taxon>Bacillati</taxon>
        <taxon>Actinomycetota</taxon>
        <taxon>Actinomycetes</taxon>
        <taxon>Micromonosporales</taxon>
        <taxon>Micromonosporaceae</taxon>
        <taxon>Polymorphospora</taxon>
    </lineage>
</organism>